<keyword evidence="2" id="KW-1133">Transmembrane helix</keyword>
<organism evidence="3 4">
    <name type="scientific">Phytohabitans maris</name>
    <dbReference type="NCBI Taxonomy" id="3071409"/>
    <lineage>
        <taxon>Bacteria</taxon>
        <taxon>Bacillati</taxon>
        <taxon>Actinomycetota</taxon>
        <taxon>Actinomycetes</taxon>
        <taxon>Micromonosporales</taxon>
        <taxon>Micromonosporaceae</taxon>
    </lineage>
</organism>
<comment type="caution">
    <text evidence="3">The sequence shown here is derived from an EMBL/GenBank/DDBJ whole genome shotgun (WGS) entry which is preliminary data.</text>
</comment>
<dbReference type="RefSeq" id="WP_308713520.1">
    <property type="nucleotide sequence ID" value="NZ_JAVHUY010000014.1"/>
</dbReference>
<dbReference type="Proteomes" id="UP001230908">
    <property type="component" value="Unassembled WGS sequence"/>
</dbReference>
<feature type="transmembrane region" description="Helical" evidence="2">
    <location>
        <begin position="27"/>
        <end position="47"/>
    </location>
</feature>
<accession>A0ABU0ZGR7</accession>
<feature type="transmembrane region" description="Helical" evidence="2">
    <location>
        <begin position="419"/>
        <end position="438"/>
    </location>
</feature>
<reference evidence="3 4" key="1">
    <citation type="submission" date="2023-08" db="EMBL/GenBank/DDBJ databases">
        <title>Phytohabitans sansha sp. nov., isolated from marine sediment.</title>
        <authorList>
            <person name="Zhao Y."/>
            <person name="Yi K."/>
        </authorList>
    </citation>
    <scope>NUCLEOTIDE SEQUENCE [LARGE SCALE GENOMIC DNA]</scope>
    <source>
        <strain evidence="3 4">ZYX-F-186</strain>
    </source>
</reference>
<evidence type="ECO:0000313" key="3">
    <source>
        <dbReference type="EMBL" id="MDQ7906254.1"/>
    </source>
</evidence>
<evidence type="ECO:0000256" key="2">
    <source>
        <dbReference type="SAM" id="Phobius"/>
    </source>
</evidence>
<feature type="transmembrane region" description="Helical" evidence="2">
    <location>
        <begin position="59"/>
        <end position="76"/>
    </location>
</feature>
<proteinExistence type="predicted"/>
<feature type="transmembrane region" description="Helical" evidence="2">
    <location>
        <begin position="212"/>
        <end position="236"/>
    </location>
</feature>
<feature type="transmembrane region" description="Helical" evidence="2">
    <location>
        <begin position="316"/>
        <end position="336"/>
    </location>
</feature>
<feature type="transmembrane region" description="Helical" evidence="2">
    <location>
        <begin position="450"/>
        <end position="467"/>
    </location>
</feature>
<feature type="transmembrane region" description="Helical" evidence="2">
    <location>
        <begin position="82"/>
        <end position="103"/>
    </location>
</feature>
<name>A0ABU0ZGR7_9ACTN</name>
<evidence type="ECO:0000313" key="4">
    <source>
        <dbReference type="Proteomes" id="UP001230908"/>
    </source>
</evidence>
<dbReference type="EMBL" id="JAVHUY010000014">
    <property type="protein sequence ID" value="MDQ7906254.1"/>
    <property type="molecule type" value="Genomic_DNA"/>
</dbReference>
<feature type="region of interest" description="Disordered" evidence="1">
    <location>
        <begin position="471"/>
        <end position="500"/>
    </location>
</feature>
<keyword evidence="4" id="KW-1185">Reference proteome</keyword>
<keyword evidence="2" id="KW-0472">Membrane</keyword>
<feature type="transmembrane region" description="Helical" evidence="2">
    <location>
        <begin position="288"/>
        <end position="310"/>
    </location>
</feature>
<evidence type="ECO:0000256" key="1">
    <source>
        <dbReference type="SAM" id="MobiDB-lite"/>
    </source>
</evidence>
<feature type="transmembrane region" description="Helical" evidence="2">
    <location>
        <begin position="348"/>
        <end position="367"/>
    </location>
</feature>
<keyword evidence="2" id="KW-0812">Transmembrane</keyword>
<feature type="transmembrane region" description="Helical" evidence="2">
    <location>
        <begin position="248"/>
        <end position="276"/>
    </location>
</feature>
<feature type="transmembrane region" description="Helical" evidence="2">
    <location>
        <begin position="387"/>
        <end position="407"/>
    </location>
</feature>
<gene>
    <name evidence="3" type="ORF">RB614_17210</name>
</gene>
<feature type="transmembrane region" description="Helical" evidence="2">
    <location>
        <begin position="159"/>
        <end position="181"/>
    </location>
</feature>
<sequence length="500" mass="52364">MIAESLVVLLLLGGGCALLRTAGLRGWGLLPLGFLAGICLLLGAGFVQVATGLPTSPAITLAVVFGAPVAWWVVCWRRGRGVAVSVPLAAGSALAAVAAVAVLRDARMLKWHPDSITYLMAGRLIADGDYRSTASTELLSTRVFGVPLLHAPAGLDGDLYLRSITPLLTAATVAAVVWFLARAPRTGWWRVAAVAALVVTLLLTNNRVVFSFFYLNGHLLFAACVLLAAGGGWLLATAGPDRGEPALATLQLLAIPGIVIIRPEGFLAAALVLLPTVLSARVPRRQRVAVLAVFGGTTLLFAGFQIWFFLDRDAGLPASGIGAAALGAAALAAIPLLRRGTADRRGGWLLAAAEAGLWLALAALAVRDPDTLWTSVRALYRNQVEGVGGYGLSLTLLTGLLLLAWLMSPRLPHQAHLRFPLTTFLPFCFVMAYLREGAYRAADADSMNRMLMHVVPLAALYLAALLTTSGEAPGDGPGPEPDAETAEAPPEPASAVPARR</sequence>
<protein>
    <submittedName>
        <fullName evidence="3">Uncharacterized protein</fullName>
    </submittedName>
</protein>